<gene>
    <name evidence="6" type="ordered locus">Sulac_2721</name>
</gene>
<dbReference type="SMART" id="SM00926">
    <property type="entry name" value="Molybdop_Fe4S4"/>
    <property type="match status" value="1"/>
</dbReference>
<proteinExistence type="inferred from homology"/>
<dbReference type="InterPro" id="IPR006963">
    <property type="entry name" value="Mopterin_OxRdtase_4Fe-4S_dom"/>
</dbReference>
<dbReference type="Pfam" id="PF00384">
    <property type="entry name" value="Molybdopterin"/>
    <property type="match status" value="1"/>
</dbReference>
<dbReference type="STRING" id="679936.Sulac_2721"/>
<evidence type="ECO:0000256" key="4">
    <source>
        <dbReference type="ARBA" id="ARBA00023014"/>
    </source>
</evidence>
<keyword evidence="7" id="KW-1185">Reference proteome</keyword>
<name>G8TXX7_SULAD</name>
<dbReference type="PANTHER" id="PTHR43742:SF6">
    <property type="entry name" value="OXIDOREDUCTASE YYAE-RELATED"/>
    <property type="match status" value="1"/>
</dbReference>
<dbReference type="InterPro" id="IPR050612">
    <property type="entry name" value="Prok_Mopterin_Oxidored"/>
</dbReference>
<dbReference type="GO" id="GO:0046872">
    <property type="term" value="F:metal ion binding"/>
    <property type="evidence" value="ECO:0007669"/>
    <property type="project" value="UniProtKB-KW"/>
</dbReference>
<reference evidence="6 7" key="2">
    <citation type="journal article" date="2012" name="Stand. Genomic Sci.">
        <title>Complete genome sequence of the moderately thermophilic mineral-sulfide-oxidizing firmicute Sulfobacillus acidophilus type strain (NAL(T)).</title>
        <authorList>
            <person name="Anderson I."/>
            <person name="Chertkov O."/>
            <person name="Chen A."/>
            <person name="Saunders E."/>
            <person name="Lapidus A."/>
            <person name="Nolan M."/>
            <person name="Lucas S."/>
            <person name="Hammon N."/>
            <person name="Deshpande S."/>
            <person name="Cheng J.F."/>
            <person name="Han C."/>
            <person name="Tapia R."/>
            <person name="Goodwin L.A."/>
            <person name="Pitluck S."/>
            <person name="Liolios K."/>
            <person name="Pagani I."/>
            <person name="Ivanova N."/>
            <person name="Mikhailova N."/>
            <person name="Pati A."/>
            <person name="Palaniappan K."/>
            <person name="Land M."/>
            <person name="Pan C."/>
            <person name="Rohde M."/>
            <person name="Pukall R."/>
            <person name="Goker M."/>
            <person name="Detter J.C."/>
            <person name="Woyke T."/>
            <person name="Bristow J."/>
            <person name="Eisen J.A."/>
            <person name="Markowitz V."/>
            <person name="Hugenholtz P."/>
            <person name="Kyrpides N.C."/>
            <person name="Klenk H.P."/>
            <person name="Mavromatis K."/>
        </authorList>
    </citation>
    <scope>NUCLEOTIDE SEQUENCE [LARGE SCALE GENOMIC DNA]</scope>
    <source>
        <strain evidence="7">ATCC 700253 / DSM 10332 / NAL</strain>
    </source>
</reference>
<dbReference type="KEGG" id="sap:Sulac_2721"/>
<dbReference type="Pfam" id="PF04879">
    <property type="entry name" value="Molybdop_Fe4S4"/>
    <property type="match status" value="1"/>
</dbReference>
<dbReference type="Gene3D" id="3.30.2070.10">
    <property type="entry name" value="Formate dehydrogenase/DMSO reductase"/>
    <property type="match status" value="1"/>
</dbReference>
<dbReference type="PANTHER" id="PTHR43742">
    <property type="entry name" value="TRIMETHYLAMINE-N-OXIDE REDUCTASE"/>
    <property type="match status" value="1"/>
</dbReference>
<evidence type="ECO:0000256" key="1">
    <source>
        <dbReference type="ARBA" id="ARBA00010312"/>
    </source>
</evidence>
<dbReference type="GO" id="GO:0051536">
    <property type="term" value="F:iron-sulfur cluster binding"/>
    <property type="evidence" value="ECO:0007669"/>
    <property type="project" value="UniProtKB-KW"/>
</dbReference>
<dbReference type="InterPro" id="IPR006657">
    <property type="entry name" value="MoPterin_dinucl-bd_dom"/>
</dbReference>
<dbReference type="GO" id="GO:0043546">
    <property type="term" value="F:molybdopterin cofactor binding"/>
    <property type="evidence" value="ECO:0007669"/>
    <property type="project" value="InterPro"/>
</dbReference>
<evidence type="ECO:0000256" key="3">
    <source>
        <dbReference type="ARBA" id="ARBA00023004"/>
    </source>
</evidence>
<dbReference type="Gene3D" id="3.40.228.10">
    <property type="entry name" value="Dimethylsulfoxide Reductase, domain 2"/>
    <property type="match status" value="1"/>
</dbReference>
<dbReference type="SUPFAM" id="SSF50692">
    <property type="entry name" value="ADC-like"/>
    <property type="match status" value="1"/>
</dbReference>
<protein>
    <submittedName>
        <fullName evidence="6">Trimethylamine-N-oxide reductase (Cytochrome c)</fullName>
        <ecNumber evidence="6">1.7.2.3</ecNumber>
    </submittedName>
</protein>
<keyword evidence="4" id="KW-0411">Iron-sulfur</keyword>
<dbReference type="PROSITE" id="PS51669">
    <property type="entry name" value="4FE4S_MOW_BIS_MGD"/>
    <property type="match status" value="1"/>
</dbReference>
<dbReference type="SUPFAM" id="SSF53706">
    <property type="entry name" value="Formate dehydrogenase/DMSO reductase, domains 1-3"/>
    <property type="match status" value="1"/>
</dbReference>
<keyword evidence="2" id="KW-0479">Metal-binding</keyword>
<keyword evidence="6" id="KW-0560">Oxidoreductase</keyword>
<dbReference type="Gene3D" id="3.40.50.740">
    <property type="match status" value="1"/>
</dbReference>
<reference evidence="7" key="1">
    <citation type="submission" date="2011-12" db="EMBL/GenBank/DDBJ databases">
        <title>The complete genome of chromosome of Sulfobacillus acidophilus DSM 10332.</title>
        <authorList>
            <person name="Lucas S."/>
            <person name="Han J."/>
            <person name="Lapidus A."/>
            <person name="Bruce D."/>
            <person name="Goodwin L."/>
            <person name="Pitluck S."/>
            <person name="Peters L."/>
            <person name="Kyrpides N."/>
            <person name="Mavromatis K."/>
            <person name="Ivanova N."/>
            <person name="Mikhailova N."/>
            <person name="Chertkov O."/>
            <person name="Saunders E."/>
            <person name="Detter J.C."/>
            <person name="Tapia R."/>
            <person name="Han C."/>
            <person name="Land M."/>
            <person name="Hauser L."/>
            <person name="Markowitz V."/>
            <person name="Cheng J.-F."/>
            <person name="Hugenholtz P."/>
            <person name="Woyke T."/>
            <person name="Wu D."/>
            <person name="Pukall R."/>
            <person name="Gehrich-Schroeter G."/>
            <person name="Schneider S."/>
            <person name="Klenk H.-P."/>
            <person name="Eisen J.A."/>
        </authorList>
    </citation>
    <scope>NUCLEOTIDE SEQUENCE [LARGE SCALE GENOMIC DNA]</scope>
    <source>
        <strain evidence="7">ATCC 700253 / DSM 10332 / NAL</strain>
    </source>
</reference>
<organism evidence="6 7">
    <name type="scientific">Sulfobacillus acidophilus (strain ATCC 700253 / DSM 10332 / NAL)</name>
    <dbReference type="NCBI Taxonomy" id="679936"/>
    <lineage>
        <taxon>Bacteria</taxon>
        <taxon>Bacillati</taxon>
        <taxon>Bacillota</taxon>
        <taxon>Clostridia</taxon>
        <taxon>Eubacteriales</taxon>
        <taxon>Clostridiales Family XVII. Incertae Sedis</taxon>
        <taxon>Sulfobacillus</taxon>
    </lineage>
</organism>
<dbReference type="HOGENOM" id="CLU_000422_13_3_9"/>
<dbReference type="PATRIC" id="fig|679936.5.peg.2815"/>
<dbReference type="EMBL" id="CP003179">
    <property type="protein sequence ID" value="AEW06183.1"/>
    <property type="molecule type" value="Genomic_DNA"/>
</dbReference>
<evidence type="ECO:0000313" key="7">
    <source>
        <dbReference type="Proteomes" id="UP000005439"/>
    </source>
</evidence>
<dbReference type="EC" id="1.7.2.3" evidence="6"/>
<evidence type="ECO:0000313" key="6">
    <source>
        <dbReference type="EMBL" id="AEW06183.1"/>
    </source>
</evidence>
<evidence type="ECO:0000259" key="5">
    <source>
        <dbReference type="PROSITE" id="PS51669"/>
    </source>
</evidence>
<accession>G8TXX7</accession>
<feature type="domain" description="4Fe-4S Mo/W bis-MGD-type" evidence="5">
    <location>
        <begin position="2"/>
        <end position="59"/>
    </location>
</feature>
<dbReference type="Gene3D" id="2.40.40.20">
    <property type="match status" value="1"/>
</dbReference>
<dbReference type="Proteomes" id="UP000005439">
    <property type="component" value="Chromosome"/>
</dbReference>
<dbReference type="AlphaFoldDB" id="G8TXX7"/>
<dbReference type="InterPro" id="IPR009010">
    <property type="entry name" value="Asp_de-COase-like_dom_sf"/>
</dbReference>
<comment type="similarity">
    <text evidence="1">Belongs to the prokaryotic molybdopterin-containing oxidoreductase family.</text>
</comment>
<keyword evidence="3" id="KW-0408">Iron</keyword>
<dbReference type="GO" id="GO:0050626">
    <property type="term" value="F:trimethylamine-N-oxide reductase (cytochrome c) activity"/>
    <property type="evidence" value="ECO:0007669"/>
    <property type="project" value="UniProtKB-EC"/>
</dbReference>
<dbReference type="InterPro" id="IPR006656">
    <property type="entry name" value="Mopterin_OxRdtase"/>
</dbReference>
<dbReference type="CDD" id="cd02766">
    <property type="entry name" value="MopB_3"/>
    <property type="match status" value="1"/>
</dbReference>
<dbReference type="Pfam" id="PF01568">
    <property type="entry name" value="Molydop_binding"/>
    <property type="match status" value="1"/>
</dbReference>
<sequence>MAETHPAVCSHDCYDTCSVELTVNQDRIVRVAGSRLQPLTRNFVCYKVNHAVERVNHPDRVLYPLKRVGAKGQGTFQRVSWDQALSEVAERLQQIRDTVGGEAILPYSYSGNMGVLSEASMDRRVFHALGASELERTICTGAADWVLTAMFGQRLGPDPETIPEARLILLWGTNPMATNIHQVPLLDQAVQNGAEIIVVDPLKTAAAERYGYHVAIRPGTDDVLALSLGQALIRQNRHHQPFIARYTRGFEAYRREAEAWPLERAAEVTGVSLGVLETLVDRLATIRPLLIRPGFGVQRHRRGGRIIWTLAALAAITGAFMDRGGGFLLSNSGAFSLSQDRLTRPDLKPGTVRKVNMVQLGRALTELTDPPIQALIVYNSNPAATAPYQRRVLEGLAREDLLMVVHDSFMTDTARYADYVFPAAMSWEISDLHLSYWHRYWQWNRPAVAPPGEAVSNPEFFRRLARALHLTDPALVASDDELLQDALEGYPPEFRSRLRDQGVVKAGPKPEARPFVDTPILTDDGRIHLEPPPAAKPVDDFNSGPFCLVSPSARETIKSSYGNLPRVIKGPPILWMNPEDMSRQGLHDGEWVRVYNHRGQTVMQARSSDLPRPGVVVSYAVRWLSDHPYGGNVNQLTPDELSDVGGGATFYDARVAVEKWAGGSHVD</sequence>
<dbReference type="Gene3D" id="2.20.25.90">
    <property type="entry name" value="ADC-like domains"/>
    <property type="match status" value="1"/>
</dbReference>
<evidence type="ECO:0000256" key="2">
    <source>
        <dbReference type="ARBA" id="ARBA00022723"/>
    </source>
</evidence>